<sequence length="226" mass="26339">MAIEYYDKAEIYFTTCIHPEFSYLKYVGLDTKCDPNYMGSSVTLKWFMNKIGRSYFKKQILEVCSGTMREICRVEQKYIVKHKAVKDPNYLNMSGGLSRSLSEDCIVTLEYVLQPTETIAQDFINETVNRMKESIKFFNHSRQQLTRRILSMAIYGYLKYEQESFDYNRYTYYGSCTDEDLQGILSAMANLNILDSGFSTITITQAFIEDIPLEVAYTDFDVKNNQ</sequence>
<gene>
    <name evidence="1" type="ORF">COPG_00093</name>
</gene>
<evidence type="ECO:0000313" key="2">
    <source>
        <dbReference type="Proteomes" id="UP000005266"/>
    </source>
</evidence>
<dbReference type="KEGG" id="vg:13165510"/>
<proteinExistence type="predicted"/>
<evidence type="ECO:0000313" key="1">
    <source>
        <dbReference type="EMBL" id="AFK66689.1"/>
    </source>
</evidence>
<keyword evidence="2" id="KW-1185">Reference proteome</keyword>
<reference evidence="1 2" key="1">
    <citation type="journal article" date="2013" name="Extremophiles">
        <title>Genomic analysis of cold-active Colwelliaphage 9A and psychrophilic phage-host interactions.</title>
        <authorList>
            <person name="Colangelo-Lillis J.R."/>
            <person name="Deming J.W."/>
        </authorList>
    </citation>
    <scope>NUCLEOTIDE SEQUENCE [LARGE SCALE GENOMIC DNA]</scope>
    <source>
        <strain evidence="1">9A</strain>
    </source>
</reference>
<accession>I3UMH4</accession>
<protein>
    <submittedName>
        <fullName evidence="1">Uncharacterized protein</fullName>
    </submittedName>
</protein>
<dbReference type="RefSeq" id="YP_006489279.1">
    <property type="nucleotide sequence ID" value="NC_018088.1"/>
</dbReference>
<organism evidence="1 2">
    <name type="scientific">Colwellia phage 9A</name>
    <dbReference type="NCBI Taxonomy" id="765765"/>
    <lineage>
        <taxon>Viruses</taxon>
        <taxon>Duplodnaviria</taxon>
        <taxon>Heunggongvirae</taxon>
        <taxon>Uroviricota</taxon>
        <taxon>Caudoviricetes</taxon>
        <taxon>Franklinbayvirus</taxon>
        <taxon>Franklinbayvirus fv9A</taxon>
    </lineage>
</organism>
<dbReference type="Proteomes" id="UP000005266">
    <property type="component" value="Segment"/>
</dbReference>
<dbReference type="GeneID" id="13165510"/>
<dbReference type="EMBL" id="HQ317390">
    <property type="protein sequence ID" value="AFK66689.1"/>
    <property type="molecule type" value="Genomic_DNA"/>
</dbReference>
<name>I3UMH4_9CAUD</name>